<dbReference type="GO" id="GO:0016998">
    <property type="term" value="P:cell wall macromolecule catabolic process"/>
    <property type="evidence" value="ECO:0007669"/>
    <property type="project" value="InterPro"/>
</dbReference>
<dbReference type="InterPro" id="IPR002196">
    <property type="entry name" value="Glyco_hydro_24"/>
</dbReference>
<name>A0A916N4Q9_9BURK</name>
<dbReference type="GO" id="GO:0009253">
    <property type="term" value="P:peptidoglycan catabolic process"/>
    <property type="evidence" value="ECO:0007669"/>
    <property type="project" value="InterPro"/>
</dbReference>
<comment type="caution">
    <text evidence="7">The sequence shown here is derived from an EMBL/GenBank/DDBJ whole genome shotgun (WGS) entry which is preliminary data.</text>
</comment>
<proteinExistence type="inferred from homology"/>
<protein>
    <recommendedName>
        <fullName evidence="6">Lysozyme</fullName>
        <ecNumber evidence="6">3.2.1.17</ecNumber>
    </recommendedName>
</protein>
<evidence type="ECO:0000256" key="6">
    <source>
        <dbReference type="RuleBase" id="RU003788"/>
    </source>
</evidence>
<keyword evidence="5 6" id="KW-0326">Glycosidase</keyword>
<dbReference type="CDD" id="cd16900">
    <property type="entry name" value="endolysin_R21-like"/>
    <property type="match status" value="1"/>
</dbReference>
<dbReference type="GO" id="GO:0042742">
    <property type="term" value="P:defense response to bacterium"/>
    <property type="evidence" value="ECO:0007669"/>
    <property type="project" value="UniProtKB-KW"/>
</dbReference>
<dbReference type="RefSeq" id="WP_211947968.1">
    <property type="nucleotide sequence ID" value="NZ_CAJPUY010000010.1"/>
</dbReference>
<evidence type="ECO:0000256" key="2">
    <source>
        <dbReference type="ARBA" id="ARBA00022529"/>
    </source>
</evidence>
<dbReference type="Pfam" id="PF00959">
    <property type="entry name" value="Phage_lysozyme"/>
    <property type="match status" value="1"/>
</dbReference>
<dbReference type="EC" id="3.2.1.17" evidence="6"/>
<organism evidence="7 8">
    <name type="scientific">Cupriavidus yeoncheonensis</name>
    <dbReference type="NCBI Taxonomy" id="1462994"/>
    <lineage>
        <taxon>Bacteria</taxon>
        <taxon>Pseudomonadati</taxon>
        <taxon>Pseudomonadota</taxon>
        <taxon>Betaproteobacteria</taxon>
        <taxon>Burkholderiales</taxon>
        <taxon>Burkholderiaceae</taxon>
        <taxon>Cupriavidus</taxon>
    </lineage>
</organism>
<dbReference type="AlphaFoldDB" id="A0A916N4Q9"/>
<dbReference type="EMBL" id="CAJPUY010000010">
    <property type="protein sequence ID" value="CAG2144480.1"/>
    <property type="molecule type" value="Genomic_DNA"/>
</dbReference>
<dbReference type="InterPro" id="IPR051018">
    <property type="entry name" value="Bacteriophage_GH24"/>
</dbReference>
<evidence type="ECO:0000313" key="7">
    <source>
        <dbReference type="EMBL" id="CAG2144480.1"/>
    </source>
</evidence>
<comment type="catalytic activity">
    <reaction evidence="1 6">
        <text>Hydrolysis of (1-&gt;4)-beta-linkages between N-acetylmuramic acid and N-acetyl-D-glucosamine residues in a peptidoglycan and between N-acetyl-D-glucosamine residues in chitodextrins.</text>
        <dbReference type="EC" id="3.2.1.17"/>
    </reaction>
</comment>
<dbReference type="GO" id="GO:0003796">
    <property type="term" value="F:lysozyme activity"/>
    <property type="evidence" value="ECO:0007669"/>
    <property type="project" value="UniProtKB-EC"/>
</dbReference>
<evidence type="ECO:0000256" key="5">
    <source>
        <dbReference type="ARBA" id="ARBA00023295"/>
    </source>
</evidence>
<accession>A0A916N4Q9</accession>
<dbReference type="InterPro" id="IPR043688">
    <property type="entry name" value="SAR_endolysin-like"/>
</dbReference>
<reference evidence="7" key="1">
    <citation type="submission" date="2021-03" db="EMBL/GenBank/DDBJ databases">
        <authorList>
            <person name="Peeters C."/>
        </authorList>
    </citation>
    <scope>NUCLEOTIDE SEQUENCE</scope>
    <source>
        <strain evidence="7">LMG 31506</strain>
    </source>
</reference>
<dbReference type="PANTHER" id="PTHR38107">
    <property type="match status" value="1"/>
</dbReference>
<evidence type="ECO:0000313" key="8">
    <source>
        <dbReference type="Proteomes" id="UP000672934"/>
    </source>
</evidence>
<dbReference type="Gene3D" id="1.10.530.40">
    <property type="match status" value="1"/>
</dbReference>
<keyword evidence="2 6" id="KW-0929">Antimicrobial</keyword>
<dbReference type="InterPro" id="IPR034690">
    <property type="entry name" value="Endolysin_T4_type"/>
</dbReference>
<dbReference type="HAMAP" id="MF_04136">
    <property type="entry name" value="SAR_ENDOLYSIN"/>
    <property type="match status" value="1"/>
</dbReference>
<evidence type="ECO:0000256" key="1">
    <source>
        <dbReference type="ARBA" id="ARBA00000632"/>
    </source>
</evidence>
<keyword evidence="4 6" id="KW-0378">Hydrolase</keyword>
<dbReference type="GO" id="GO:0031640">
    <property type="term" value="P:killing of cells of another organism"/>
    <property type="evidence" value="ECO:0007669"/>
    <property type="project" value="UniProtKB-KW"/>
</dbReference>
<dbReference type="PANTHER" id="PTHR38107:SF3">
    <property type="entry name" value="LYSOZYME RRRD-RELATED"/>
    <property type="match status" value="1"/>
</dbReference>
<evidence type="ECO:0000256" key="3">
    <source>
        <dbReference type="ARBA" id="ARBA00022638"/>
    </source>
</evidence>
<dbReference type="InterPro" id="IPR023346">
    <property type="entry name" value="Lysozyme-like_dom_sf"/>
</dbReference>
<gene>
    <name evidence="7" type="primary">rrrD</name>
    <name evidence="7" type="ORF">LMG31506_03015</name>
</gene>
<comment type="similarity">
    <text evidence="6">Belongs to the glycosyl hydrolase 24 family.</text>
</comment>
<sequence length="154" mass="16200">MNKRLVAAVGAGCATLLTAYVPQFEGMVLRGYRDPIGIVTACAGHTATAVLGKPYTRAECEQLLADDLVEHAQGVQRCVTAPMSTGQRAAFVSFAFNVGTPKFCGSSMARKANAGDMAGACAELSRWTYAGGKVLPGLVKRRETERAICEGKLA</sequence>
<dbReference type="InterPro" id="IPR023347">
    <property type="entry name" value="Lysozyme_dom_sf"/>
</dbReference>
<evidence type="ECO:0000256" key="4">
    <source>
        <dbReference type="ARBA" id="ARBA00022801"/>
    </source>
</evidence>
<keyword evidence="3 6" id="KW-0081">Bacteriolytic enzyme</keyword>
<dbReference type="HAMAP" id="MF_04110">
    <property type="entry name" value="ENDOLYSIN_T4"/>
    <property type="match status" value="1"/>
</dbReference>
<dbReference type="Proteomes" id="UP000672934">
    <property type="component" value="Unassembled WGS sequence"/>
</dbReference>
<dbReference type="SUPFAM" id="SSF53955">
    <property type="entry name" value="Lysozyme-like"/>
    <property type="match status" value="1"/>
</dbReference>
<keyword evidence="8" id="KW-1185">Reference proteome</keyword>